<protein>
    <submittedName>
        <fullName evidence="1">Uncharacterized protein</fullName>
    </submittedName>
</protein>
<dbReference type="InterPro" id="IPR012349">
    <property type="entry name" value="Split_barrel_FMN-bd"/>
</dbReference>
<dbReference type="AlphaFoldDB" id="A0A0C1LGM5"/>
<evidence type="ECO:0000313" key="2">
    <source>
        <dbReference type="Proteomes" id="UP000031408"/>
    </source>
</evidence>
<gene>
    <name evidence="1" type="ORF">OI18_11340</name>
</gene>
<dbReference type="RefSeq" id="WP_039139967.1">
    <property type="nucleotide sequence ID" value="NZ_JSVC01000012.1"/>
</dbReference>
<comment type="caution">
    <text evidence="1">The sequence shown here is derived from an EMBL/GenBank/DDBJ whole genome shotgun (WGS) entry which is preliminary data.</text>
</comment>
<dbReference type="SUPFAM" id="SSF50475">
    <property type="entry name" value="FMN-binding split barrel"/>
    <property type="match status" value="1"/>
</dbReference>
<keyword evidence="2" id="KW-1185">Reference proteome</keyword>
<dbReference type="STRING" id="1349421.OI18_11340"/>
<name>A0A0C1LGM5_9BACT</name>
<evidence type="ECO:0000313" key="1">
    <source>
        <dbReference type="EMBL" id="KIC94468.1"/>
    </source>
</evidence>
<reference evidence="1 2" key="1">
    <citation type="submission" date="2014-11" db="EMBL/GenBank/DDBJ databases">
        <title>Genome sequence of Flavihumibacter solisilvae 3-3.</title>
        <authorList>
            <person name="Zhou G."/>
            <person name="Li M."/>
            <person name="Wang G."/>
        </authorList>
    </citation>
    <scope>NUCLEOTIDE SEQUENCE [LARGE SCALE GENOMIC DNA]</scope>
    <source>
        <strain evidence="1 2">3-3</strain>
    </source>
</reference>
<organism evidence="1 2">
    <name type="scientific">Flavihumibacter solisilvae</name>
    <dbReference type="NCBI Taxonomy" id="1349421"/>
    <lineage>
        <taxon>Bacteria</taxon>
        <taxon>Pseudomonadati</taxon>
        <taxon>Bacteroidota</taxon>
        <taxon>Chitinophagia</taxon>
        <taxon>Chitinophagales</taxon>
        <taxon>Chitinophagaceae</taxon>
        <taxon>Flavihumibacter</taxon>
    </lineage>
</organism>
<dbReference type="OrthoDB" id="663512at2"/>
<proteinExistence type="predicted"/>
<accession>A0A0C1LGM5</accession>
<sequence>MNTTIIGFLEQQTCATICCIDEHNAPYCFNCFYVFEPAEGLIYFKSSEHAYHTTLIEANPVVAGTILPDKLNKLATKGVQWQGEILDVTNALALDADTIYHRRIQIARAIKGKVYTIQLNEIKMTDSHLGLTRKHMWTRDKVK</sequence>
<dbReference type="Proteomes" id="UP000031408">
    <property type="component" value="Unassembled WGS sequence"/>
</dbReference>
<dbReference type="Gene3D" id="2.30.110.10">
    <property type="entry name" value="Electron Transport, Fmn-binding Protein, Chain A"/>
    <property type="match status" value="1"/>
</dbReference>
<dbReference type="EMBL" id="JSVC01000012">
    <property type="protein sequence ID" value="KIC94468.1"/>
    <property type="molecule type" value="Genomic_DNA"/>
</dbReference>